<proteinExistence type="predicted"/>
<dbReference type="Pfam" id="PF00293">
    <property type="entry name" value="NUDIX"/>
    <property type="match status" value="1"/>
</dbReference>
<dbReference type="SUPFAM" id="SSF55811">
    <property type="entry name" value="Nudix"/>
    <property type="match status" value="1"/>
</dbReference>
<dbReference type="InterPro" id="IPR000086">
    <property type="entry name" value="NUDIX_hydrolase_dom"/>
</dbReference>
<dbReference type="PANTHER" id="PTHR21340:SF7">
    <property type="entry name" value="NUDIX HYDROLASE DOMAIN-CONTAINING PROTEIN"/>
    <property type="match status" value="1"/>
</dbReference>
<dbReference type="Proteomes" id="UP001597347">
    <property type="component" value="Unassembled WGS sequence"/>
</dbReference>
<feature type="domain" description="Nudix hydrolase" evidence="2">
    <location>
        <begin position="1"/>
        <end position="128"/>
    </location>
</feature>
<evidence type="ECO:0000256" key="1">
    <source>
        <dbReference type="ARBA" id="ARBA00022801"/>
    </source>
</evidence>
<evidence type="ECO:0000313" key="3">
    <source>
        <dbReference type="EMBL" id="MFD1722765.1"/>
    </source>
</evidence>
<dbReference type="EMBL" id="JBHUEA010000027">
    <property type="protein sequence ID" value="MFD1722765.1"/>
    <property type="molecule type" value="Genomic_DNA"/>
</dbReference>
<gene>
    <name evidence="3" type="ORF">ACFSBI_14510</name>
</gene>
<keyword evidence="1" id="KW-0378">Hydrolase</keyword>
<evidence type="ECO:0000259" key="2">
    <source>
        <dbReference type="PROSITE" id="PS51462"/>
    </source>
</evidence>
<keyword evidence="4" id="KW-1185">Reference proteome</keyword>
<dbReference type="RefSeq" id="WP_377936155.1">
    <property type="nucleotide sequence ID" value="NZ_JBHUEA010000027.1"/>
</dbReference>
<organism evidence="3 4">
    <name type="scientific">Amnibacterium endophyticum</name>
    <dbReference type="NCBI Taxonomy" id="2109337"/>
    <lineage>
        <taxon>Bacteria</taxon>
        <taxon>Bacillati</taxon>
        <taxon>Actinomycetota</taxon>
        <taxon>Actinomycetes</taxon>
        <taxon>Micrococcales</taxon>
        <taxon>Microbacteriaceae</taxon>
        <taxon>Amnibacterium</taxon>
    </lineage>
</organism>
<dbReference type="InterPro" id="IPR051325">
    <property type="entry name" value="Nudix_hydrolase_domain"/>
</dbReference>
<reference evidence="4" key="1">
    <citation type="journal article" date="2019" name="Int. J. Syst. Evol. Microbiol.">
        <title>The Global Catalogue of Microorganisms (GCM) 10K type strain sequencing project: providing services to taxonomists for standard genome sequencing and annotation.</title>
        <authorList>
            <consortium name="The Broad Institute Genomics Platform"/>
            <consortium name="The Broad Institute Genome Sequencing Center for Infectious Disease"/>
            <person name="Wu L."/>
            <person name="Ma J."/>
        </authorList>
    </citation>
    <scope>NUCLEOTIDE SEQUENCE [LARGE SCALE GENOMIC DNA]</scope>
    <source>
        <strain evidence="4">CGMCC 1.12471</strain>
    </source>
</reference>
<dbReference type="Gene3D" id="3.90.79.10">
    <property type="entry name" value="Nucleoside Triphosphate Pyrophosphohydrolase"/>
    <property type="match status" value="1"/>
</dbReference>
<accession>A0ABW4LHJ0</accession>
<evidence type="ECO:0000313" key="4">
    <source>
        <dbReference type="Proteomes" id="UP001597347"/>
    </source>
</evidence>
<sequence length="128" mass="14180">MLLGHMGGPFWARKDERAWSAPKGAVEAEERPLDAALREFREETGIAPPPGPYEDLGEERQRSGKLVRLFAVEADPDLTAFTPGTFTMTRGGRSFEVPELDRLAWVPLPRAAELLVAGQVPFLARLPR</sequence>
<comment type="caution">
    <text evidence="3">The sequence shown here is derived from an EMBL/GenBank/DDBJ whole genome shotgun (WGS) entry which is preliminary data.</text>
</comment>
<name>A0ABW4LHJ0_9MICO</name>
<protein>
    <submittedName>
        <fullName evidence="3">NUDIX domain-containing protein</fullName>
    </submittedName>
</protein>
<dbReference type="PROSITE" id="PS51462">
    <property type="entry name" value="NUDIX"/>
    <property type="match status" value="1"/>
</dbReference>
<dbReference type="InterPro" id="IPR020084">
    <property type="entry name" value="NUDIX_hydrolase_CS"/>
</dbReference>
<dbReference type="InterPro" id="IPR015797">
    <property type="entry name" value="NUDIX_hydrolase-like_dom_sf"/>
</dbReference>
<dbReference type="PROSITE" id="PS00893">
    <property type="entry name" value="NUDIX_BOX"/>
    <property type="match status" value="1"/>
</dbReference>
<dbReference type="PANTHER" id="PTHR21340">
    <property type="entry name" value="DIADENOSINE 5,5-P1,P4-TETRAPHOSPHATE PYROPHOSPHOHYDROLASE MUTT"/>
    <property type="match status" value="1"/>
</dbReference>